<gene>
    <name evidence="2" type="ORF">PSTG_00718</name>
</gene>
<feature type="compositionally biased region" description="Pro residues" evidence="1">
    <location>
        <begin position="609"/>
        <end position="618"/>
    </location>
</feature>
<comment type="caution">
    <text evidence="2">The sequence shown here is derived from an EMBL/GenBank/DDBJ whole genome shotgun (WGS) entry which is preliminary data.</text>
</comment>
<reference evidence="3" key="1">
    <citation type="submission" date="2014-03" db="EMBL/GenBank/DDBJ databases">
        <title>The Genome Sequence of Puccinia striiformis f. sp. tritici PST-78.</title>
        <authorList>
            <consortium name="The Broad Institute Genome Sequencing Platform"/>
            <person name="Cuomo C."/>
            <person name="Hulbert S."/>
            <person name="Chen X."/>
            <person name="Walker B."/>
            <person name="Young S.K."/>
            <person name="Zeng Q."/>
            <person name="Gargeya S."/>
            <person name="Fitzgerald M."/>
            <person name="Haas B."/>
            <person name="Abouelleil A."/>
            <person name="Alvarado L."/>
            <person name="Arachchi H.M."/>
            <person name="Berlin A.M."/>
            <person name="Chapman S.B."/>
            <person name="Goldberg J."/>
            <person name="Griggs A."/>
            <person name="Gujja S."/>
            <person name="Hansen M."/>
            <person name="Howarth C."/>
            <person name="Imamovic A."/>
            <person name="Larimer J."/>
            <person name="McCowan C."/>
            <person name="Montmayeur A."/>
            <person name="Murphy C."/>
            <person name="Neiman D."/>
            <person name="Pearson M."/>
            <person name="Priest M."/>
            <person name="Roberts A."/>
            <person name="Saif S."/>
            <person name="Shea T."/>
            <person name="Sisk P."/>
            <person name="Sykes S."/>
            <person name="Wortman J."/>
            <person name="Nusbaum C."/>
            <person name="Birren B."/>
        </authorList>
    </citation>
    <scope>NUCLEOTIDE SEQUENCE [LARGE SCALE GENOMIC DNA]</scope>
    <source>
        <strain evidence="3">race PST-78</strain>
    </source>
</reference>
<organism evidence="2 3">
    <name type="scientific">Puccinia striiformis f. sp. tritici PST-78</name>
    <dbReference type="NCBI Taxonomy" id="1165861"/>
    <lineage>
        <taxon>Eukaryota</taxon>
        <taxon>Fungi</taxon>
        <taxon>Dikarya</taxon>
        <taxon>Basidiomycota</taxon>
        <taxon>Pucciniomycotina</taxon>
        <taxon>Pucciniomycetes</taxon>
        <taxon>Pucciniales</taxon>
        <taxon>Pucciniaceae</taxon>
        <taxon>Puccinia</taxon>
    </lineage>
</organism>
<name>A0A0L0W4J7_9BASI</name>
<feature type="compositionally biased region" description="Basic and acidic residues" evidence="1">
    <location>
        <begin position="257"/>
        <end position="274"/>
    </location>
</feature>
<feature type="region of interest" description="Disordered" evidence="1">
    <location>
        <begin position="531"/>
        <end position="636"/>
    </location>
</feature>
<accession>A0A0L0W4J7</accession>
<dbReference type="EMBL" id="AJIL01000004">
    <property type="protein sequence ID" value="KNF06210.1"/>
    <property type="molecule type" value="Genomic_DNA"/>
</dbReference>
<keyword evidence="3" id="KW-1185">Reference proteome</keyword>
<feature type="region of interest" description="Disordered" evidence="1">
    <location>
        <begin position="324"/>
        <end position="358"/>
    </location>
</feature>
<proteinExistence type="predicted"/>
<evidence type="ECO:0000256" key="1">
    <source>
        <dbReference type="SAM" id="MobiDB-lite"/>
    </source>
</evidence>
<feature type="region of interest" description="Disordered" evidence="1">
    <location>
        <begin position="257"/>
        <end position="286"/>
    </location>
</feature>
<sequence length="636" mass="70028">MKQDHPNRHERSMHVIHVKPAMFSENRIPYSDVTKLIDMWQTSGVRTLSGIICKNCEVSQPSIPSTSLKKKKRQLKKINSNISVVSNPSPLDQSLHRLYEISRLHFDDSQPPLHLYFYLDIATLPENGHERSNFMGSTDWPFNLTVGGAMYTLMSRGYWNGTHYWSQINRTSAGVTGIWLQNDADNAGWACLMSANPSTIAGPSNGTSWVMYSRAWTTDKSEYVNNVILKVAKDHPNPPGKLNFNLMHALGPLASETKQKQPRDLHDDHDRPDADEPDESAPDDGQEFTLLESDFADLDEEEVILPELDLADLRPEDADALVTSQPLQPGKNKTLKSVTPTIAPKCKTPTTETAPHKNVRRKKVVLAAPLPEEPSISAPLMPNRPTTETIPKRHIRPNKVGIIKPQAKAPLVPPIAASSDALTIPTQPKKHIRPKKLGTIQPVAHAPIAPPIADPPLGDTMITVPVIPDALTLETQPKKTIRPKKLGIIKPPADVPVLDDPNLETRPKKRPRSNKMVPVNQAVKTPLLPNIDATIPTVDPPADTPLLHHIDSPENTSLLPNIESPEKTEGNQQEEPFVAPTSQLPKLLLRFKVTPPSRPTATATDSVPIQPPSPPPTGPSVLPVAVCRSKRQRGTA</sequence>
<protein>
    <submittedName>
        <fullName evidence="2">Uncharacterized protein</fullName>
    </submittedName>
</protein>
<evidence type="ECO:0000313" key="3">
    <source>
        <dbReference type="Proteomes" id="UP000054564"/>
    </source>
</evidence>
<feature type="compositionally biased region" description="Polar residues" evidence="1">
    <location>
        <begin position="570"/>
        <end position="584"/>
    </location>
</feature>
<dbReference type="AlphaFoldDB" id="A0A0L0W4J7"/>
<feature type="region of interest" description="Disordered" evidence="1">
    <location>
        <begin position="490"/>
        <end position="519"/>
    </location>
</feature>
<dbReference type="OrthoDB" id="10607870at2759"/>
<dbReference type="Proteomes" id="UP000054564">
    <property type="component" value="Unassembled WGS sequence"/>
</dbReference>
<evidence type="ECO:0000313" key="2">
    <source>
        <dbReference type="EMBL" id="KNF06210.1"/>
    </source>
</evidence>
<feature type="compositionally biased region" description="Acidic residues" evidence="1">
    <location>
        <begin position="275"/>
        <end position="286"/>
    </location>
</feature>